<dbReference type="InterPro" id="IPR025736">
    <property type="entry name" value="PucR_C-HTH_dom"/>
</dbReference>
<dbReference type="KEGG" id="kphy:AOZ06_25600"/>
<dbReference type="STRING" id="860235.AOZ06_25600"/>
<gene>
    <name evidence="2" type="ORF">AOZ06_25600</name>
</gene>
<dbReference type="Proteomes" id="UP000063699">
    <property type="component" value="Chromosome"/>
</dbReference>
<evidence type="ECO:0000259" key="1">
    <source>
        <dbReference type="Pfam" id="PF13556"/>
    </source>
</evidence>
<dbReference type="Pfam" id="PF13556">
    <property type="entry name" value="HTH_30"/>
    <property type="match status" value="1"/>
</dbReference>
<evidence type="ECO:0000313" key="2">
    <source>
        <dbReference type="EMBL" id="ALG09822.1"/>
    </source>
</evidence>
<protein>
    <submittedName>
        <fullName evidence="2">PucR family transcriptional regulator</fullName>
    </submittedName>
</protein>
<dbReference type="InterPro" id="IPR051448">
    <property type="entry name" value="CdaR-like_regulators"/>
</dbReference>
<feature type="domain" description="PucR C-terminal helix-turn-helix" evidence="1">
    <location>
        <begin position="484"/>
        <end position="542"/>
    </location>
</feature>
<evidence type="ECO:0000313" key="3">
    <source>
        <dbReference type="Proteomes" id="UP000063699"/>
    </source>
</evidence>
<dbReference type="EMBL" id="CP012752">
    <property type="protein sequence ID" value="ALG09822.1"/>
    <property type="molecule type" value="Genomic_DNA"/>
</dbReference>
<accession>A0A0N9HRK7</accession>
<dbReference type="Gene3D" id="1.10.10.2840">
    <property type="entry name" value="PucR C-terminal helix-turn-helix domain"/>
    <property type="match status" value="1"/>
</dbReference>
<reference evidence="2 3" key="1">
    <citation type="submission" date="2015-07" db="EMBL/GenBank/DDBJ databases">
        <title>Genome sequencing of Kibdelosporangium phytohabitans.</title>
        <authorList>
            <person name="Qin S."/>
            <person name="Xing K."/>
        </authorList>
    </citation>
    <scope>NUCLEOTIDE SEQUENCE [LARGE SCALE GENOMIC DNA]</scope>
    <source>
        <strain evidence="2 3">KLBMP1111</strain>
    </source>
</reference>
<sequence>MLTPVPSRPNTSLGRVIDDLGDVLLEPVAVGRTTRRQLGGVVIHDPHDESGFPAQAVVLGVGVREQDEVVRLLHDVGTRGAAALVVRSPVTPTPELRRAAESSGVALLGLARGASWAQLAAMLRTLLAEGDVGDVSPQTLGGMPSGDLFALANAVAALLDAPVTIEDRSSRVLAFSGRQDEADPSRVETILGRQVPERFTRGLERDGVFERLYRDHTPVYVDPQRYDDNEIALPRVALAVRAGDEVLGSIWAAVREPLSQERTQAFIDAAKLVALHMLRLRAGADVERRLRADLVSTALEGGAGAPEAIARLGLLGQPSIVLAMGVLGGPVPDDDIRLVADRQRVADALAMHLSAVQPRSAVALVGDVAYGIVPMPGAHADCQERSLRVASTFLERTGRRAAAAIGIGPLALDGSGLRASREGADRALHVLLTNGGPKRVATAEDVYVDALMLELADLAAARGDVATGPVARLLAYDAQHQSQLVHTLRCWLDAFGDIGVASAAAYVHPNTFRYRLRRLAEVGELDLDDAGERFAAMLQLRLLPREARPGPPAAEEP</sequence>
<keyword evidence="3" id="KW-1185">Reference proteome</keyword>
<dbReference type="InterPro" id="IPR042070">
    <property type="entry name" value="PucR_C-HTH_sf"/>
</dbReference>
<name>A0A0N9HRK7_9PSEU</name>
<dbReference type="PANTHER" id="PTHR33744">
    <property type="entry name" value="CARBOHYDRATE DIACID REGULATOR"/>
    <property type="match status" value="1"/>
</dbReference>
<dbReference type="RefSeq" id="WP_054291726.1">
    <property type="nucleotide sequence ID" value="NZ_CP012752.1"/>
</dbReference>
<dbReference type="OrthoDB" id="3190266at2"/>
<dbReference type="PANTHER" id="PTHR33744:SF17">
    <property type="entry name" value="CONSERVED PROTEIN"/>
    <property type="match status" value="1"/>
</dbReference>
<proteinExistence type="predicted"/>
<organism evidence="2 3">
    <name type="scientific">Kibdelosporangium phytohabitans</name>
    <dbReference type="NCBI Taxonomy" id="860235"/>
    <lineage>
        <taxon>Bacteria</taxon>
        <taxon>Bacillati</taxon>
        <taxon>Actinomycetota</taxon>
        <taxon>Actinomycetes</taxon>
        <taxon>Pseudonocardiales</taxon>
        <taxon>Pseudonocardiaceae</taxon>
        <taxon>Kibdelosporangium</taxon>
    </lineage>
</organism>
<dbReference type="AlphaFoldDB" id="A0A0N9HRK7"/>